<dbReference type="OrthoDB" id="6334799at2759"/>
<evidence type="ECO:0000313" key="3">
    <source>
        <dbReference type="EMBL" id="KAB7507020.1"/>
    </source>
</evidence>
<dbReference type="AlphaFoldDB" id="A0A5N5TLH5"/>
<dbReference type="PANTHER" id="PTHR15298">
    <property type="entry name" value="L-COA N-ACYLTRANSFERASE-RELATED"/>
    <property type="match status" value="1"/>
</dbReference>
<dbReference type="CDD" id="cd04301">
    <property type="entry name" value="NAT_SF"/>
    <property type="match status" value="1"/>
</dbReference>
<dbReference type="Pfam" id="PF08445">
    <property type="entry name" value="FR47"/>
    <property type="match status" value="1"/>
</dbReference>
<dbReference type="GO" id="GO:0047961">
    <property type="term" value="F:glycine N-acyltransferase activity"/>
    <property type="evidence" value="ECO:0007669"/>
    <property type="project" value="InterPro"/>
</dbReference>
<dbReference type="InterPro" id="IPR000182">
    <property type="entry name" value="GNAT_dom"/>
</dbReference>
<comment type="caution">
    <text evidence="3">The sequence shown here is derived from an EMBL/GenBank/DDBJ whole genome shotgun (WGS) entry which is preliminary data.</text>
</comment>
<dbReference type="EC" id="2.3.1.-" evidence="1"/>
<proteinExistence type="inferred from homology"/>
<dbReference type="Gene3D" id="3.40.630.30">
    <property type="match status" value="1"/>
</dbReference>
<dbReference type="SUPFAM" id="SSF55729">
    <property type="entry name" value="Acyl-CoA N-acyltransferases (Nat)"/>
    <property type="match status" value="1"/>
</dbReference>
<comment type="similarity">
    <text evidence="1">Belongs to the glycine N-acyltransferase family.</text>
</comment>
<dbReference type="InterPro" id="IPR013653">
    <property type="entry name" value="GCN5-like_dom"/>
</dbReference>
<evidence type="ECO:0000259" key="2">
    <source>
        <dbReference type="PROSITE" id="PS51186"/>
    </source>
</evidence>
<name>A0A5N5TLH5_9CRUS</name>
<dbReference type="PROSITE" id="PS51186">
    <property type="entry name" value="GNAT"/>
    <property type="match status" value="1"/>
</dbReference>
<gene>
    <name evidence="3" type="ORF">Anas_00198</name>
</gene>
<dbReference type="InterPro" id="IPR016181">
    <property type="entry name" value="Acyl_CoA_acyltransferase"/>
</dbReference>
<keyword evidence="1" id="KW-0012">Acyltransferase</keyword>
<dbReference type="Proteomes" id="UP000326759">
    <property type="component" value="Unassembled WGS sequence"/>
</dbReference>
<organism evidence="3 4">
    <name type="scientific">Armadillidium nasatum</name>
    <dbReference type="NCBI Taxonomy" id="96803"/>
    <lineage>
        <taxon>Eukaryota</taxon>
        <taxon>Metazoa</taxon>
        <taxon>Ecdysozoa</taxon>
        <taxon>Arthropoda</taxon>
        <taxon>Crustacea</taxon>
        <taxon>Multicrustacea</taxon>
        <taxon>Malacostraca</taxon>
        <taxon>Eumalacostraca</taxon>
        <taxon>Peracarida</taxon>
        <taxon>Isopoda</taxon>
        <taxon>Oniscidea</taxon>
        <taxon>Crinocheta</taxon>
        <taxon>Armadillidiidae</taxon>
        <taxon>Armadillidium</taxon>
    </lineage>
</organism>
<protein>
    <recommendedName>
        <fullName evidence="1">Glycine N-acyltransferase-like protein</fullName>
        <ecNumber evidence="1">2.3.1.-</ecNumber>
    </recommendedName>
</protein>
<feature type="domain" description="N-acetyltransferase" evidence="2">
    <location>
        <begin position="150"/>
        <end position="283"/>
    </location>
</feature>
<dbReference type="InterPro" id="IPR010313">
    <property type="entry name" value="Glycine_N-acyltransferase"/>
</dbReference>
<sequence length="283" mass="32842">MDILQKAKFGDFSVIRTFLNKKLHASASIIALLDIEETFEFSRTIYVSKDDPTTFIFAKNIIDNWQSFNAFWDTNRVSDSKLKEYLLSIPNWSWNEKFSLCSADADLAVKLDSVIVNGGLSSVTLKRIFSGPYLVQKLTEDKLIDRCLPKGFKYGVLRDYHLPYVFSKWNFGKNYSIDNFQKYIKIFPTTAIFKKYDVDYCYPICWVFLNSHGYIGNIYTEPEYRRKGLASCALSYHCSKMMQKKLLIMSKIDGGNEASLEMHKKLGFETVSSVYWIHYDCNV</sequence>
<accession>A0A5N5TLH5</accession>
<evidence type="ECO:0000256" key="1">
    <source>
        <dbReference type="RuleBase" id="RU368002"/>
    </source>
</evidence>
<dbReference type="PANTHER" id="PTHR15298:SF1">
    <property type="entry name" value="GLYCINE N-ACYLTRANSFERASE-LIKE PROTEIN"/>
    <property type="match status" value="1"/>
</dbReference>
<keyword evidence="1" id="KW-0808">Transferase</keyword>
<evidence type="ECO:0000313" key="4">
    <source>
        <dbReference type="Proteomes" id="UP000326759"/>
    </source>
</evidence>
<reference evidence="3 4" key="1">
    <citation type="journal article" date="2019" name="PLoS Biol.">
        <title>Sex chromosomes control vertical transmission of feminizing Wolbachia symbionts in an isopod.</title>
        <authorList>
            <person name="Becking T."/>
            <person name="Chebbi M.A."/>
            <person name="Giraud I."/>
            <person name="Moumen B."/>
            <person name="Laverre T."/>
            <person name="Caubet Y."/>
            <person name="Peccoud J."/>
            <person name="Gilbert C."/>
            <person name="Cordaux R."/>
        </authorList>
    </citation>
    <scope>NUCLEOTIDE SEQUENCE [LARGE SCALE GENOMIC DNA]</scope>
    <source>
        <strain evidence="3">ANa2</strain>
        <tissue evidence="3">Whole body excluding digestive tract and cuticle</tissue>
    </source>
</reference>
<dbReference type="EMBL" id="SEYY01000532">
    <property type="protein sequence ID" value="KAB7507020.1"/>
    <property type="molecule type" value="Genomic_DNA"/>
</dbReference>
<dbReference type="GO" id="GO:0005739">
    <property type="term" value="C:mitochondrion"/>
    <property type="evidence" value="ECO:0007669"/>
    <property type="project" value="InterPro"/>
</dbReference>
<keyword evidence="4" id="KW-1185">Reference proteome</keyword>